<protein>
    <submittedName>
        <fullName evidence="1">Uncharacterized protein</fullName>
    </submittedName>
</protein>
<name>A0A6C0C483_9ZZZZ</name>
<proteinExistence type="predicted"/>
<evidence type="ECO:0000313" key="1">
    <source>
        <dbReference type="EMBL" id="QHS98579.1"/>
    </source>
</evidence>
<organism evidence="1">
    <name type="scientific">viral metagenome</name>
    <dbReference type="NCBI Taxonomy" id="1070528"/>
    <lineage>
        <taxon>unclassified sequences</taxon>
        <taxon>metagenomes</taxon>
        <taxon>organismal metagenomes</taxon>
    </lineage>
</organism>
<reference evidence="1" key="1">
    <citation type="journal article" date="2020" name="Nature">
        <title>Giant virus diversity and host interactions through global metagenomics.</title>
        <authorList>
            <person name="Schulz F."/>
            <person name="Roux S."/>
            <person name="Paez-Espino D."/>
            <person name="Jungbluth S."/>
            <person name="Walsh D.A."/>
            <person name="Denef V.J."/>
            <person name="McMahon K.D."/>
            <person name="Konstantinidis K.T."/>
            <person name="Eloe-Fadrosh E.A."/>
            <person name="Kyrpides N.C."/>
            <person name="Woyke T."/>
        </authorList>
    </citation>
    <scope>NUCLEOTIDE SEQUENCE</scope>
    <source>
        <strain evidence="1">GVMAG-M-3300020185-18</strain>
    </source>
</reference>
<accession>A0A6C0C483</accession>
<dbReference type="EMBL" id="MN739319">
    <property type="protein sequence ID" value="QHS98579.1"/>
    <property type="molecule type" value="Genomic_DNA"/>
</dbReference>
<dbReference type="AlphaFoldDB" id="A0A6C0C483"/>
<sequence length="137" mass="15451">MTTTVSVEKVLLDVYNQVGNIDKSREGSFVHFVSFSHVLEMWVETDIVFMGSHYRLLHSPIQDDVMAASEGELIVTDDVGDFFKVITRLMSETDNDITVWNRNIKHSITNKHPLNYTELGIPETAYIAFIGAAITSL</sequence>